<sequence length="187" mass="21202">MCERQEGSRIEDTAYRLYSTPRVELPIADGEGFKYALCFFRLQEELHHQSKEARKRSRRCGVRAPSLNRGAWRKAQVEFDIPFSITAADRQWVRLLHPDGSSSRPHRRGRGIRGRYRGILKVQEYLDSIKARQRIDRWAGLGVGRCASCAVRCFELGCRCPVSCLSVRVYAVDWGGGLRCAGVDVGG</sequence>
<proteinExistence type="predicted"/>
<protein>
    <submittedName>
        <fullName evidence="1">Uncharacterized protein</fullName>
    </submittedName>
</protein>
<comment type="caution">
    <text evidence="1">The sequence shown here is derived from an EMBL/GenBank/DDBJ whole genome shotgun (WGS) entry which is preliminary data.</text>
</comment>
<organism evidence="1 2">
    <name type="scientific">Pleurotus eryngii</name>
    <name type="common">Boletus of the steppes</name>
    <dbReference type="NCBI Taxonomy" id="5323"/>
    <lineage>
        <taxon>Eukaryota</taxon>
        <taxon>Fungi</taxon>
        <taxon>Dikarya</taxon>
        <taxon>Basidiomycota</taxon>
        <taxon>Agaricomycotina</taxon>
        <taxon>Agaricomycetes</taxon>
        <taxon>Agaricomycetidae</taxon>
        <taxon>Agaricales</taxon>
        <taxon>Pleurotineae</taxon>
        <taxon>Pleurotaceae</taxon>
        <taxon>Pleurotus</taxon>
    </lineage>
</organism>
<dbReference type="AlphaFoldDB" id="A0A9P5ZU69"/>
<gene>
    <name evidence="1" type="ORF">BDN71DRAFT_1212063</name>
</gene>
<reference evidence="1" key="1">
    <citation type="submission" date="2020-11" db="EMBL/GenBank/DDBJ databases">
        <authorList>
            <consortium name="DOE Joint Genome Institute"/>
            <person name="Ahrendt S."/>
            <person name="Riley R."/>
            <person name="Andreopoulos W."/>
            <person name="Labutti K."/>
            <person name="Pangilinan J."/>
            <person name="Ruiz-Duenas F.J."/>
            <person name="Barrasa J.M."/>
            <person name="Sanchez-Garcia M."/>
            <person name="Camarero S."/>
            <person name="Miyauchi S."/>
            <person name="Serrano A."/>
            <person name="Linde D."/>
            <person name="Babiker R."/>
            <person name="Drula E."/>
            <person name="Ayuso-Fernandez I."/>
            <person name="Pacheco R."/>
            <person name="Padilla G."/>
            <person name="Ferreira P."/>
            <person name="Barriuso J."/>
            <person name="Kellner H."/>
            <person name="Castanera R."/>
            <person name="Alfaro M."/>
            <person name="Ramirez L."/>
            <person name="Pisabarro A.G."/>
            <person name="Kuo A."/>
            <person name="Tritt A."/>
            <person name="Lipzen A."/>
            <person name="He G."/>
            <person name="Yan M."/>
            <person name="Ng V."/>
            <person name="Cullen D."/>
            <person name="Martin F."/>
            <person name="Rosso M.-N."/>
            <person name="Henrissat B."/>
            <person name="Hibbett D."/>
            <person name="Martinez A.T."/>
            <person name="Grigoriev I.V."/>
        </authorList>
    </citation>
    <scope>NUCLEOTIDE SEQUENCE</scope>
    <source>
        <strain evidence="1">ATCC 90797</strain>
    </source>
</reference>
<evidence type="ECO:0000313" key="2">
    <source>
        <dbReference type="Proteomes" id="UP000807025"/>
    </source>
</evidence>
<keyword evidence="2" id="KW-1185">Reference proteome</keyword>
<dbReference type="Proteomes" id="UP000807025">
    <property type="component" value="Unassembled WGS sequence"/>
</dbReference>
<name>A0A9P5ZU69_PLEER</name>
<evidence type="ECO:0000313" key="1">
    <source>
        <dbReference type="EMBL" id="KAF9492419.1"/>
    </source>
</evidence>
<accession>A0A9P5ZU69</accession>
<dbReference type="EMBL" id="MU154602">
    <property type="protein sequence ID" value="KAF9492419.1"/>
    <property type="molecule type" value="Genomic_DNA"/>
</dbReference>